<dbReference type="Proteomes" id="UP001049176">
    <property type="component" value="Chromosome 1"/>
</dbReference>
<keyword evidence="4" id="KW-1185">Reference proteome</keyword>
<evidence type="ECO:0000256" key="2">
    <source>
        <dbReference type="SAM" id="Phobius"/>
    </source>
</evidence>
<dbReference type="AlphaFoldDB" id="A0A9P7V3M1"/>
<dbReference type="OrthoDB" id="5427664at2759"/>
<keyword evidence="2" id="KW-1133">Transmembrane helix</keyword>
<feature type="transmembrane region" description="Helical" evidence="2">
    <location>
        <begin position="347"/>
        <end position="368"/>
    </location>
</feature>
<accession>A0A9P7V3M1</accession>
<sequence>MGDKCQTQSLQGMNSWRFMDPDISGPGVRVSRCLLGLFCYQKVHLFFQISFYLQTLFLVVLVNRSWQDAPIALWTCITMSFGLTIAAMANINFITLLEVLQVCNLVWLANIGIFVSLASYSRQKAGSRKARSSRNILDYRVKFGAMIQTLFSMAMTVYMWSRVETIGCLAAQPAQAEIQYVFFLWGTEAVGTGKRVGLAFSSFFLAIYTGLSLHELFSFYRNRRRKVREDFGTKTPTIINQTTVPVLTGTPTPLSPAASDDSPATPNLVLSHPISINPISPLNLGSCSHSANSSQSRRPKRRRWSSGNLDPMLVGILIIEFLVWTYFVVSCEQLIAKNKANDGEAAGFGQIVALVVVMPSLLSMIGAIRENGFKRLSVKKTSPKRSRRDNHSRRRPNGTSNMV</sequence>
<feature type="transmembrane region" description="Helical" evidence="2">
    <location>
        <begin position="198"/>
        <end position="220"/>
    </location>
</feature>
<keyword evidence="2" id="KW-0812">Transmembrane</keyword>
<comment type="caution">
    <text evidence="3">The sequence shown here is derived from an EMBL/GenBank/DDBJ whole genome shotgun (WGS) entry which is preliminary data.</text>
</comment>
<feature type="region of interest" description="Disordered" evidence="1">
    <location>
        <begin position="376"/>
        <end position="403"/>
    </location>
</feature>
<proteinExistence type="predicted"/>
<reference evidence="3" key="1">
    <citation type="journal article" date="2021" name="Genome Biol. Evol.">
        <title>The assembled and annotated genome of the fairy-ring fungus Marasmius oreades.</title>
        <authorList>
            <person name="Hiltunen M."/>
            <person name="Ament-Velasquez S.L."/>
            <person name="Johannesson H."/>
        </authorList>
    </citation>
    <scope>NUCLEOTIDE SEQUENCE</scope>
    <source>
        <strain evidence="3">03SP1</strain>
    </source>
</reference>
<dbReference type="GeneID" id="66070535"/>
<keyword evidence="2" id="KW-0472">Membrane</keyword>
<feature type="transmembrane region" description="Helical" evidence="2">
    <location>
        <begin position="45"/>
        <end position="62"/>
    </location>
</feature>
<feature type="compositionally biased region" description="Basic residues" evidence="1">
    <location>
        <begin position="376"/>
        <end position="396"/>
    </location>
</feature>
<evidence type="ECO:0000313" key="4">
    <source>
        <dbReference type="Proteomes" id="UP001049176"/>
    </source>
</evidence>
<evidence type="ECO:0000256" key="1">
    <source>
        <dbReference type="SAM" id="MobiDB-lite"/>
    </source>
</evidence>
<protein>
    <submittedName>
        <fullName evidence="3">Uncharacterized protein</fullName>
    </submittedName>
</protein>
<dbReference type="EMBL" id="CM032181">
    <property type="protein sequence ID" value="KAG7099633.1"/>
    <property type="molecule type" value="Genomic_DNA"/>
</dbReference>
<feature type="transmembrane region" description="Helical" evidence="2">
    <location>
        <begin position="99"/>
        <end position="120"/>
    </location>
</feature>
<feature type="transmembrane region" description="Helical" evidence="2">
    <location>
        <begin position="71"/>
        <end position="93"/>
    </location>
</feature>
<feature type="transmembrane region" description="Helical" evidence="2">
    <location>
        <begin position="307"/>
        <end position="327"/>
    </location>
</feature>
<name>A0A9P7V3M1_9AGAR</name>
<dbReference type="RefSeq" id="XP_043016103.1">
    <property type="nucleotide sequence ID" value="XM_043147394.1"/>
</dbReference>
<organism evidence="3 4">
    <name type="scientific">Marasmius oreades</name>
    <name type="common">fairy-ring Marasmius</name>
    <dbReference type="NCBI Taxonomy" id="181124"/>
    <lineage>
        <taxon>Eukaryota</taxon>
        <taxon>Fungi</taxon>
        <taxon>Dikarya</taxon>
        <taxon>Basidiomycota</taxon>
        <taxon>Agaricomycotina</taxon>
        <taxon>Agaricomycetes</taxon>
        <taxon>Agaricomycetidae</taxon>
        <taxon>Agaricales</taxon>
        <taxon>Marasmiineae</taxon>
        <taxon>Marasmiaceae</taxon>
        <taxon>Marasmius</taxon>
    </lineage>
</organism>
<gene>
    <name evidence="3" type="ORF">E1B28_001459</name>
</gene>
<evidence type="ECO:0000313" key="3">
    <source>
        <dbReference type="EMBL" id="KAG7099633.1"/>
    </source>
</evidence>
<feature type="transmembrane region" description="Helical" evidence="2">
    <location>
        <begin position="141"/>
        <end position="160"/>
    </location>
</feature>